<keyword evidence="1" id="KW-0472">Membrane</keyword>
<evidence type="ECO:0000313" key="2">
    <source>
        <dbReference type="EMBL" id="GAG28794.1"/>
    </source>
</evidence>
<protein>
    <submittedName>
        <fullName evidence="2">Uncharacterized protein</fullName>
    </submittedName>
</protein>
<proteinExistence type="predicted"/>
<dbReference type="EMBL" id="BARS01048967">
    <property type="protein sequence ID" value="GAG28794.1"/>
    <property type="molecule type" value="Genomic_DNA"/>
</dbReference>
<feature type="transmembrane region" description="Helical" evidence="1">
    <location>
        <begin position="91"/>
        <end position="107"/>
    </location>
</feature>
<feature type="transmembrane region" description="Helical" evidence="1">
    <location>
        <begin position="119"/>
        <end position="140"/>
    </location>
</feature>
<sequence>RPDLPADLIDLIDRCLDPDPENRPGLERLGDGLENSFAFLDDDAPGAEAARRGDRFDLSGSGFDPGRIAAAAGVGGLVATGVVLSGSGDPASVAVISLVAALITLIDPRIGFLSGAAALAGWLAVVAAMPGAAVVGFWPACCRP</sequence>
<feature type="non-terminal residue" evidence="2">
    <location>
        <position position="1"/>
    </location>
</feature>
<keyword evidence="1" id="KW-0812">Transmembrane</keyword>
<gene>
    <name evidence="2" type="ORF">S01H1_73296</name>
</gene>
<keyword evidence="1" id="KW-1133">Transmembrane helix</keyword>
<accession>X0WCU4</accession>
<comment type="caution">
    <text evidence="2">The sequence shown here is derived from an EMBL/GenBank/DDBJ whole genome shotgun (WGS) entry which is preliminary data.</text>
</comment>
<evidence type="ECO:0000256" key="1">
    <source>
        <dbReference type="SAM" id="Phobius"/>
    </source>
</evidence>
<name>X0WCU4_9ZZZZ</name>
<feature type="transmembrane region" description="Helical" evidence="1">
    <location>
        <begin position="68"/>
        <end position="85"/>
    </location>
</feature>
<dbReference type="AlphaFoldDB" id="X0WCU4"/>
<organism evidence="2">
    <name type="scientific">marine sediment metagenome</name>
    <dbReference type="NCBI Taxonomy" id="412755"/>
    <lineage>
        <taxon>unclassified sequences</taxon>
        <taxon>metagenomes</taxon>
        <taxon>ecological metagenomes</taxon>
    </lineage>
</organism>
<reference evidence="2" key="1">
    <citation type="journal article" date="2014" name="Front. Microbiol.">
        <title>High frequency of phylogenetically diverse reductive dehalogenase-homologous genes in deep subseafloor sedimentary metagenomes.</title>
        <authorList>
            <person name="Kawai M."/>
            <person name="Futagami T."/>
            <person name="Toyoda A."/>
            <person name="Takaki Y."/>
            <person name="Nishi S."/>
            <person name="Hori S."/>
            <person name="Arai W."/>
            <person name="Tsubouchi T."/>
            <person name="Morono Y."/>
            <person name="Uchiyama I."/>
            <person name="Ito T."/>
            <person name="Fujiyama A."/>
            <person name="Inagaki F."/>
            <person name="Takami H."/>
        </authorList>
    </citation>
    <scope>NUCLEOTIDE SEQUENCE</scope>
    <source>
        <strain evidence="2">Expedition CK06-06</strain>
    </source>
</reference>